<dbReference type="OrthoDB" id="4343461at2759"/>
<protein>
    <submittedName>
        <fullName evidence="3">Uncharacterized protein</fullName>
    </submittedName>
</protein>
<proteinExistence type="predicted"/>
<dbReference type="AlphaFoldDB" id="G3XWK4"/>
<dbReference type="VEuPathDB" id="FungiDB:ASPNIDRAFT2_42026"/>
<reference evidence="3 4" key="1">
    <citation type="journal article" date="2011" name="Genome Res.">
        <title>Comparative genomics of citric-acid-producing Aspergillus niger ATCC 1015 versus enzyme-producing CBS 513.88.</title>
        <authorList>
            <person name="Andersen M.R."/>
            <person name="Salazar M.P."/>
            <person name="Schaap P.J."/>
            <person name="van de Vondervoort P.J."/>
            <person name="Culley D."/>
            <person name="Thykaer J."/>
            <person name="Frisvad J.C."/>
            <person name="Nielsen K.F."/>
            <person name="Albang R."/>
            <person name="Albermann K."/>
            <person name="Berka R.M."/>
            <person name="Braus G.H."/>
            <person name="Braus-Stromeyer S.A."/>
            <person name="Corrochano L.M."/>
            <person name="Dai Z."/>
            <person name="van Dijck P.W."/>
            <person name="Hofmann G."/>
            <person name="Lasure L.L."/>
            <person name="Magnuson J.K."/>
            <person name="Menke H."/>
            <person name="Meijer M."/>
            <person name="Meijer S.L."/>
            <person name="Nielsen J.B."/>
            <person name="Nielsen M.L."/>
            <person name="van Ooyen A.J."/>
            <person name="Pel H.J."/>
            <person name="Poulsen L."/>
            <person name="Samson R.A."/>
            <person name="Stam H."/>
            <person name="Tsang A."/>
            <person name="van den Brink J.M."/>
            <person name="Atkins A."/>
            <person name="Aerts A."/>
            <person name="Shapiro H."/>
            <person name="Pangilinan J."/>
            <person name="Salamov A."/>
            <person name="Lou Y."/>
            <person name="Lindquist E."/>
            <person name="Lucas S."/>
            <person name="Grimwood J."/>
            <person name="Grigoriev I.V."/>
            <person name="Kubicek C.P."/>
            <person name="Martinez D."/>
            <person name="van Peij N.N."/>
            <person name="Roubos J.A."/>
            <person name="Nielsen J."/>
            <person name="Baker S.E."/>
        </authorList>
    </citation>
    <scope>NUCLEOTIDE SEQUENCE [LARGE SCALE GENOMIC DNA]</scope>
    <source>
        <strain evidence="4">ATCC 1015 / CBS 113.46 / FGSC A1144 / LSHB Ac4 / NCTC 3858a / NRRL 328 / USDA 3528.7</strain>
    </source>
</reference>
<feature type="chain" id="PRO_5003460505" evidence="2">
    <location>
        <begin position="34"/>
        <end position="563"/>
    </location>
</feature>
<comment type="caution">
    <text evidence="3">The sequence shown here is derived from an EMBL/GenBank/DDBJ whole genome shotgun (WGS) entry which is preliminary data.</text>
</comment>
<evidence type="ECO:0000256" key="2">
    <source>
        <dbReference type="SAM" id="SignalP"/>
    </source>
</evidence>
<evidence type="ECO:0000313" key="4">
    <source>
        <dbReference type="Proteomes" id="UP000009038"/>
    </source>
</evidence>
<dbReference type="Proteomes" id="UP000009038">
    <property type="component" value="Unassembled WGS sequence"/>
</dbReference>
<organism evidence="3 4">
    <name type="scientific">Aspergillus niger (strain ATCC 1015 / CBS 113.46 / FGSC A1144 / LSHB Ac4 / NCTC 3858a / NRRL 328 / USDA 3528.7)</name>
    <dbReference type="NCBI Taxonomy" id="380704"/>
    <lineage>
        <taxon>Eukaryota</taxon>
        <taxon>Fungi</taxon>
        <taxon>Dikarya</taxon>
        <taxon>Ascomycota</taxon>
        <taxon>Pezizomycotina</taxon>
        <taxon>Eurotiomycetes</taxon>
        <taxon>Eurotiomycetidae</taxon>
        <taxon>Eurotiales</taxon>
        <taxon>Aspergillaceae</taxon>
        <taxon>Aspergillus</taxon>
        <taxon>Aspergillus subgen. Circumdati</taxon>
    </lineage>
</organism>
<gene>
    <name evidence="3" type="ORF">ASPNIDRAFT_42026</name>
</gene>
<feature type="region of interest" description="Disordered" evidence="1">
    <location>
        <begin position="111"/>
        <end position="180"/>
    </location>
</feature>
<keyword evidence="2" id="KW-0732">Signal</keyword>
<name>G3XWK4_ASPNA</name>
<evidence type="ECO:0000313" key="3">
    <source>
        <dbReference type="EMBL" id="EHA25607.1"/>
    </source>
</evidence>
<feature type="signal peptide" evidence="2">
    <location>
        <begin position="1"/>
        <end position="33"/>
    </location>
</feature>
<dbReference type="HOGENOM" id="CLU_483926_0_0_1"/>
<dbReference type="EMBL" id="ACJE01000006">
    <property type="protein sequence ID" value="EHA25607.1"/>
    <property type="molecule type" value="Genomic_DNA"/>
</dbReference>
<sequence length="563" mass="63904">MPSRYFWRLYPNLPFFLPFVLFFTRLPPSPSHALTTKYLKPNTCSKCLNFQESLNPRQISFYSNPPVRIVVFETPPLSGSANRPPSSLWSKKGHRLPARVIRVLEPQSSVLGKGSSCHPGHPYKSRSAPATTKRNGTKRKATRTEKPDRTAPSADGQPENLPETREGTETQELQAPVDENEVPLLPRKRVCGQRLLWTRPDSLDHHGVWREDDVDLKASFQTLERSVCTWTNAYCHREPGLKRRLSASEIEVVLDGLGGFCLYKDWGSIEKRLDEKGLNNFWIWLPSAVLMKHLFEDVIANPFVYVKGDRTNDQSSMGPPGLGQELYELWQKLVKVDPARATVWRTTTTQLLNMVHPEHTNDWKVACQTGEAKESLANNLATGMLAECKALQVLLQEVTDPDTTKKRYEALVEVYRVAIDITVYIGTVKTEFEFQLDVNRCGPYLHRLRRVRKQGCSDENLPDKWPVPVLLYIPLVATRRIATSLDVECCKTEREDFWQAHESDGNPDLQKQLDDEIPEVREGDTVFSSALHRAKIVYSKDGLQACPCGGRFVCVGFCEGADR</sequence>
<accession>G3XWK4</accession>
<evidence type="ECO:0000256" key="1">
    <source>
        <dbReference type="SAM" id="MobiDB-lite"/>
    </source>
</evidence>